<dbReference type="InterPro" id="IPR011663">
    <property type="entry name" value="UTRA"/>
</dbReference>
<dbReference type="InterPro" id="IPR050679">
    <property type="entry name" value="Bact_HTH_transcr_reg"/>
</dbReference>
<evidence type="ECO:0000256" key="3">
    <source>
        <dbReference type="ARBA" id="ARBA00023163"/>
    </source>
</evidence>
<keyword evidence="3" id="KW-0804">Transcription</keyword>
<dbReference type="EMBL" id="NSJZ01000001">
    <property type="protein sequence ID" value="PAU98736.1"/>
    <property type="molecule type" value="Genomic_DNA"/>
</dbReference>
<reference evidence="5 6" key="1">
    <citation type="submission" date="2017-09" db="EMBL/GenBank/DDBJ databases">
        <title>Paracoccus alkalisoli sp. nov., isolated from saline alkaline soil.</title>
        <authorList>
            <person name="Dong X."/>
            <person name="Zhang G."/>
        </authorList>
    </citation>
    <scope>NUCLEOTIDE SEQUENCE [LARGE SCALE GENOMIC DNA]</scope>
    <source>
        <strain evidence="5 6">WN007</strain>
    </source>
</reference>
<dbReference type="GO" id="GO:0003700">
    <property type="term" value="F:DNA-binding transcription factor activity"/>
    <property type="evidence" value="ECO:0007669"/>
    <property type="project" value="InterPro"/>
</dbReference>
<dbReference type="Pfam" id="PF07702">
    <property type="entry name" value="UTRA"/>
    <property type="match status" value="1"/>
</dbReference>
<comment type="caution">
    <text evidence="5">The sequence shown here is derived from an EMBL/GenBank/DDBJ whole genome shotgun (WGS) entry which is preliminary data.</text>
</comment>
<evidence type="ECO:0000256" key="1">
    <source>
        <dbReference type="ARBA" id="ARBA00023015"/>
    </source>
</evidence>
<dbReference type="GO" id="GO:0003677">
    <property type="term" value="F:DNA binding"/>
    <property type="evidence" value="ECO:0007669"/>
    <property type="project" value="UniProtKB-KW"/>
</dbReference>
<dbReference type="Proteomes" id="UP000218023">
    <property type="component" value="Unassembled WGS sequence"/>
</dbReference>
<dbReference type="PRINTS" id="PR00035">
    <property type="entry name" value="HTHGNTR"/>
</dbReference>
<dbReference type="Pfam" id="PF00392">
    <property type="entry name" value="GntR"/>
    <property type="match status" value="1"/>
</dbReference>
<dbReference type="Gene3D" id="1.10.10.10">
    <property type="entry name" value="Winged helix-like DNA-binding domain superfamily/Winged helix DNA-binding domain"/>
    <property type="match status" value="1"/>
</dbReference>
<dbReference type="PANTHER" id="PTHR44846:SF16">
    <property type="entry name" value="TRANSCRIPTIONAL REGULATOR PHNF-RELATED"/>
    <property type="match status" value="1"/>
</dbReference>
<organism evidence="5 6">
    <name type="scientific">Paracoccus salipaludis</name>
    <dbReference type="NCBI Taxonomy" id="2032623"/>
    <lineage>
        <taxon>Bacteria</taxon>
        <taxon>Pseudomonadati</taxon>
        <taxon>Pseudomonadota</taxon>
        <taxon>Alphaproteobacteria</taxon>
        <taxon>Rhodobacterales</taxon>
        <taxon>Paracoccaceae</taxon>
        <taxon>Paracoccus</taxon>
    </lineage>
</organism>
<dbReference type="SMART" id="SM00345">
    <property type="entry name" value="HTH_GNTR"/>
    <property type="match status" value="1"/>
</dbReference>
<keyword evidence="1" id="KW-0805">Transcription regulation</keyword>
<evidence type="ECO:0000313" key="5">
    <source>
        <dbReference type="EMBL" id="PAU98736.1"/>
    </source>
</evidence>
<feature type="domain" description="HTH gntR-type" evidence="4">
    <location>
        <begin position="21"/>
        <end position="89"/>
    </location>
</feature>
<sequence>MANLSRHGTRLTRSANGRGTPVTWAGIRGVIMDRITHGIYPPGSLIPTEQEFAAEFGSARATVNRALTSLAERGVVERRRRVGTRVVLGLEPRTQQVSLPVFRDLVEERGGRFSFRFLGPVERPVPAEVQERLFQSDPQDIVEHCTLICSDDTVICAERRWTDTSALPALTEEVMTSTTANEWLACHAAISLCEQVISARRAGEVEADRMLRCPADTPVLVYDSTLWIKTQPVSRTLHCFAPGFEMDRPIG</sequence>
<evidence type="ECO:0000256" key="2">
    <source>
        <dbReference type="ARBA" id="ARBA00023125"/>
    </source>
</evidence>
<gene>
    <name evidence="5" type="ORF">CK240_00915</name>
</gene>
<proteinExistence type="predicted"/>
<dbReference type="InterPro" id="IPR000524">
    <property type="entry name" value="Tscrpt_reg_HTH_GntR"/>
</dbReference>
<name>A0A2A2GMA9_9RHOB</name>
<accession>A0A2A2GMA9</accession>
<evidence type="ECO:0000313" key="6">
    <source>
        <dbReference type="Proteomes" id="UP000218023"/>
    </source>
</evidence>
<dbReference type="PROSITE" id="PS50949">
    <property type="entry name" value="HTH_GNTR"/>
    <property type="match status" value="1"/>
</dbReference>
<dbReference type="SUPFAM" id="SSF64288">
    <property type="entry name" value="Chorismate lyase-like"/>
    <property type="match status" value="1"/>
</dbReference>
<dbReference type="InterPro" id="IPR036388">
    <property type="entry name" value="WH-like_DNA-bd_sf"/>
</dbReference>
<keyword evidence="6" id="KW-1185">Reference proteome</keyword>
<keyword evidence="2" id="KW-0238">DNA-binding</keyword>
<dbReference type="AlphaFoldDB" id="A0A2A2GMA9"/>
<dbReference type="Gene3D" id="3.40.1410.10">
    <property type="entry name" value="Chorismate lyase-like"/>
    <property type="match status" value="1"/>
</dbReference>
<dbReference type="SMART" id="SM00866">
    <property type="entry name" value="UTRA"/>
    <property type="match status" value="1"/>
</dbReference>
<dbReference type="PANTHER" id="PTHR44846">
    <property type="entry name" value="MANNOSYL-D-GLYCERATE TRANSPORT/METABOLISM SYSTEM REPRESSOR MNGR-RELATED"/>
    <property type="match status" value="1"/>
</dbReference>
<dbReference type="SUPFAM" id="SSF46785">
    <property type="entry name" value="Winged helix' DNA-binding domain"/>
    <property type="match status" value="1"/>
</dbReference>
<dbReference type="OrthoDB" id="9808698at2"/>
<protein>
    <recommendedName>
        <fullName evidence="4">HTH gntR-type domain-containing protein</fullName>
    </recommendedName>
</protein>
<dbReference type="InterPro" id="IPR036390">
    <property type="entry name" value="WH_DNA-bd_sf"/>
</dbReference>
<evidence type="ECO:0000259" key="4">
    <source>
        <dbReference type="PROSITE" id="PS50949"/>
    </source>
</evidence>
<dbReference type="InterPro" id="IPR028978">
    <property type="entry name" value="Chorismate_lyase_/UTRA_dom_sf"/>
</dbReference>